<feature type="compositionally biased region" description="Low complexity" evidence="1">
    <location>
        <begin position="48"/>
        <end position="58"/>
    </location>
</feature>
<dbReference type="AlphaFoldDB" id="A0AAV4I0Q8"/>
<evidence type="ECO:0000313" key="3">
    <source>
        <dbReference type="Proteomes" id="UP000762676"/>
    </source>
</evidence>
<evidence type="ECO:0000313" key="2">
    <source>
        <dbReference type="EMBL" id="GFS03560.1"/>
    </source>
</evidence>
<proteinExistence type="predicted"/>
<gene>
    <name evidence="2" type="ORF">ElyMa_006473900</name>
</gene>
<name>A0AAV4I0Q8_9GAST</name>
<sequence length="82" mass="9066">MNVYIRNLANSHVYRQDHDLSCELLMVLSVTPWPCRETETSGDLGIGSSSSYPSRSTTTKICSSKKSSSLFRVAVGQRIPQS</sequence>
<evidence type="ECO:0000256" key="1">
    <source>
        <dbReference type="SAM" id="MobiDB-lite"/>
    </source>
</evidence>
<keyword evidence="3" id="KW-1185">Reference proteome</keyword>
<feature type="region of interest" description="Disordered" evidence="1">
    <location>
        <begin position="39"/>
        <end position="58"/>
    </location>
</feature>
<comment type="caution">
    <text evidence="2">The sequence shown here is derived from an EMBL/GenBank/DDBJ whole genome shotgun (WGS) entry which is preliminary data.</text>
</comment>
<protein>
    <submittedName>
        <fullName evidence="2">Uncharacterized protein</fullName>
    </submittedName>
</protein>
<dbReference type="Proteomes" id="UP000762676">
    <property type="component" value="Unassembled WGS sequence"/>
</dbReference>
<dbReference type="EMBL" id="BMAT01013001">
    <property type="protein sequence ID" value="GFS03560.1"/>
    <property type="molecule type" value="Genomic_DNA"/>
</dbReference>
<reference evidence="2 3" key="1">
    <citation type="journal article" date="2021" name="Elife">
        <title>Chloroplast acquisition without the gene transfer in kleptoplastic sea slugs, Plakobranchus ocellatus.</title>
        <authorList>
            <person name="Maeda T."/>
            <person name="Takahashi S."/>
            <person name="Yoshida T."/>
            <person name="Shimamura S."/>
            <person name="Takaki Y."/>
            <person name="Nagai Y."/>
            <person name="Toyoda A."/>
            <person name="Suzuki Y."/>
            <person name="Arimoto A."/>
            <person name="Ishii H."/>
            <person name="Satoh N."/>
            <person name="Nishiyama T."/>
            <person name="Hasebe M."/>
            <person name="Maruyama T."/>
            <person name="Minagawa J."/>
            <person name="Obokata J."/>
            <person name="Shigenobu S."/>
        </authorList>
    </citation>
    <scope>NUCLEOTIDE SEQUENCE [LARGE SCALE GENOMIC DNA]</scope>
</reference>
<organism evidence="2 3">
    <name type="scientific">Elysia marginata</name>
    <dbReference type="NCBI Taxonomy" id="1093978"/>
    <lineage>
        <taxon>Eukaryota</taxon>
        <taxon>Metazoa</taxon>
        <taxon>Spiralia</taxon>
        <taxon>Lophotrochozoa</taxon>
        <taxon>Mollusca</taxon>
        <taxon>Gastropoda</taxon>
        <taxon>Heterobranchia</taxon>
        <taxon>Euthyneura</taxon>
        <taxon>Panpulmonata</taxon>
        <taxon>Sacoglossa</taxon>
        <taxon>Placobranchoidea</taxon>
        <taxon>Plakobranchidae</taxon>
        <taxon>Elysia</taxon>
    </lineage>
</organism>
<accession>A0AAV4I0Q8</accession>